<keyword evidence="2" id="KW-0472">Membrane</keyword>
<protein>
    <submittedName>
        <fullName evidence="3">Uncharacterized protein</fullName>
    </submittedName>
</protein>
<feature type="region of interest" description="Disordered" evidence="1">
    <location>
        <begin position="356"/>
        <end position="398"/>
    </location>
</feature>
<dbReference type="Proteomes" id="UP000320333">
    <property type="component" value="Unassembled WGS sequence"/>
</dbReference>
<dbReference type="OrthoDB" id="77656at2759"/>
<accession>A0A507FCD7</accession>
<keyword evidence="2" id="KW-0812">Transmembrane</keyword>
<sequence>MSSGGKQRRTRIIAVVLGLCVCVGMGIGVSLILGSDLDSANASASASARRIRQRKKTSLQGSSSSTPGVGPGQIMHPPRGFPLSISINNIIMWNPSPSPSSPTYAFHPEGLKFLTSLLQSPLRPTIHLISTVTTPLQTEQITELLRTSGLFSRGLDSRRVLFCDTVLGRVHLVKHLGSFVHFDDDDSVLTALVPHVKRLIRVKRTQGTSVEADKELLRQRRRSLASSVSSSSVGSSVHTTSGTSNSSTPIAQLLPSSRQRGRSPTSNTPKLGAGVPGRHDRIGKKASTRILIEDDDDDDEIDFSNRDNEAEDVINISRADTVRNAGVPADRKNLRLPTLDAVVAASNPPYAAVAAANASQPTNPSTASKGGIHRTTSRASFRDSPTIPGADGRPVSRVLRKDGASAGLDGGAESDGSVGSAAAIPEALKASGCVEFVESVADCSVLQW</sequence>
<comment type="caution">
    <text evidence="3">The sequence shown here is derived from an EMBL/GenBank/DDBJ whole genome shotgun (WGS) entry which is preliminary data.</text>
</comment>
<keyword evidence="2" id="KW-1133">Transmembrane helix</keyword>
<dbReference type="GO" id="GO:0007031">
    <property type="term" value="P:peroxisome organization"/>
    <property type="evidence" value="ECO:0007669"/>
    <property type="project" value="InterPro"/>
</dbReference>
<organism evidence="3 4">
    <name type="scientific">Chytriomyces confervae</name>
    <dbReference type="NCBI Taxonomy" id="246404"/>
    <lineage>
        <taxon>Eukaryota</taxon>
        <taxon>Fungi</taxon>
        <taxon>Fungi incertae sedis</taxon>
        <taxon>Chytridiomycota</taxon>
        <taxon>Chytridiomycota incertae sedis</taxon>
        <taxon>Chytridiomycetes</taxon>
        <taxon>Chytridiales</taxon>
        <taxon>Chytriomycetaceae</taxon>
        <taxon>Chytriomyces</taxon>
    </lineage>
</organism>
<dbReference type="AlphaFoldDB" id="A0A507FCD7"/>
<evidence type="ECO:0000313" key="4">
    <source>
        <dbReference type="Proteomes" id="UP000320333"/>
    </source>
</evidence>
<dbReference type="EMBL" id="QEAP01000199">
    <property type="protein sequence ID" value="TPX73240.1"/>
    <property type="molecule type" value="Genomic_DNA"/>
</dbReference>
<feature type="region of interest" description="Disordered" evidence="1">
    <location>
        <begin position="48"/>
        <end position="75"/>
    </location>
</feature>
<dbReference type="PANTHER" id="PTHR34126:SF1">
    <property type="entry name" value="PEROXISOME BIOGENESIS PROTEIN 22"/>
    <property type="match status" value="1"/>
</dbReference>
<feature type="transmembrane region" description="Helical" evidence="2">
    <location>
        <begin position="12"/>
        <end position="33"/>
    </location>
</feature>
<feature type="region of interest" description="Disordered" evidence="1">
    <location>
        <begin position="221"/>
        <end position="288"/>
    </location>
</feature>
<evidence type="ECO:0000256" key="1">
    <source>
        <dbReference type="SAM" id="MobiDB-lite"/>
    </source>
</evidence>
<feature type="compositionally biased region" description="Low complexity" evidence="1">
    <location>
        <begin position="226"/>
        <end position="248"/>
    </location>
</feature>
<evidence type="ECO:0000313" key="3">
    <source>
        <dbReference type="EMBL" id="TPX73240.1"/>
    </source>
</evidence>
<evidence type="ECO:0000256" key="2">
    <source>
        <dbReference type="SAM" id="Phobius"/>
    </source>
</evidence>
<gene>
    <name evidence="3" type="ORF">CcCBS67573_g05491</name>
</gene>
<keyword evidence="4" id="KW-1185">Reference proteome</keyword>
<feature type="compositionally biased region" description="Polar residues" evidence="1">
    <location>
        <begin position="254"/>
        <end position="269"/>
    </location>
</feature>
<proteinExistence type="predicted"/>
<name>A0A507FCD7_9FUNG</name>
<reference evidence="3 4" key="1">
    <citation type="journal article" date="2019" name="Sci. Rep.">
        <title>Comparative genomics of chytrid fungi reveal insights into the obligate biotrophic and pathogenic lifestyle of Synchytrium endobioticum.</title>
        <authorList>
            <person name="van de Vossenberg B.T.L.H."/>
            <person name="Warris S."/>
            <person name="Nguyen H.D.T."/>
            <person name="van Gent-Pelzer M.P.E."/>
            <person name="Joly D.L."/>
            <person name="van de Geest H.C."/>
            <person name="Bonants P.J.M."/>
            <person name="Smith D.S."/>
            <person name="Levesque C.A."/>
            <person name="van der Lee T.A.J."/>
        </authorList>
    </citation>
    <scope>NUCLEOTIDE SEQUENCE [LARGE SCALE GENOMIC DNA]</scope>
    <source>
        <strain evidence="3 4">CBS 675.73</strain>
    </source>
</reference>
<dbReference type="InterPro" id="IPR037485">
    <property type="entry name" value="PEX22"/>
</dbReference>
<dbReference type="PANTHER" id="PTHR34126">
    <property type="entry name" value="PEROXISOME BIOGENESIS PROTEIN 22"/>
    <property type="match status" value="1"/>
</dbReference>